<dbReference type="InterPro" id="IPR040457">
    <property type="entry name" value="GCP_C"/>
</dbReference>
<organism evidence="8 9">
    <name type="scientific">Linum trigynum</name>
    <dbReference type="NCBI Taxonomy" id="586398"/>
    <lineage>
        <taxon>Eukaryota</taxon>
        <taxon>Viridiplantae</taxon>
        <taxon>Streptophyta</taxon>
        <taxon>Embryophyta</taxon>
        <taxon>Tracheophyta</taxon>
        <taxon>Spermatophyta</taxon>
        <taxon>Magnoliopsida</taxon>
        <taxon>eudicotyledons</taxon>
        <taxon>Gunneridae</taxon>
        <taxon>Pentapetalae</taxon>
        <taxon>rosids</taxon>
        <taxon>fabids</taxon>
        <taxon>Malpighiales</taxon>
        <taxon>Linaceae</taxon>
        <taxon>Linum</taxon>
    </lineage>
</organism>
<keyword evidence="5" id="KW-0206">Cytoskeleton</keyword>
<dbReference type="GO" id="GO:0031122">
    <property type="term" value="P:cytoplasmic microtubule organization"/>
    <property type="evidence" value="ECO:0007669"/>
    <property type="project" value="TreeGrafter"/>
</dbReference>
<name>A0AAV2G3R8_9ROSI</name>
<dbReference type="Pfam" id="PF17681">
    <property type="entry name" value="GCP_N_terminal"/>
    <property type="match status" value="1"/>
</dbReference>
<accession>A0AAV2G3R8</accession>
<evidence type="ECO:0000256" key="4">
    <source>
        <dbReference type="ARBA" id="ARBA00022701"/>
    </source>
</evidence>
<reference evidence="8 9" key="1">
    <citation type="submission" date="2024-04" db="EMBL/GenBank/DDBJ databases">
        <authorList>
            <person name="Fracassetti M."/>
        </authorList>
    </citation>
    <scope>NUCLEOTIDE SEQUENCE [LARGE SCALE GENOMIC DNA]</scope>
</reference>
<dbReference type="Proteomes" id="UP001497516">
    <property type="component" value="Chromosome 7"/>
</dbReference>
<dbReference type="Pfam" id="PF04130">
    <property type="entry name" value="GCP_C_terminal"/>
    <property type="match status" value="1"/>
</dbReference>
<evidence type="ECO:0000313" key="8">
    <source>
        <dbReference type="EMBL" id="CAL1404518.1"/>
    </source>
</evidence>
<evidence type="ECO:0000256" key="3">
    <source>
        <dbReference type="ARBA" id="ARBA00022490"/>
    </source>
</evidence>
<evidence type="ECO:0000256" key="5">
    <source>
        <dbReference type="ARBA" id="ARBA00023212"/>
    </source>
</evidence>
<dbReference type="GO" id="GO:0005874">
    <property type="term" value="C:microtubule"/>
    <property type="evidence" value="ECO:0007669"/>
    <property type="project" value="UniProtKB-KW"/>
</dbReference>
<dbReference type="GO" id="GO:0000278">
    <property type="term" value="P:mitotic cell cycle"/>
    <property type="evidence" value="ECO:0007669"/>
    <property type="project" value="TreeGrafter"/>
</dbReference>
<dbReference type="EMBL" id="OZ034820">
    <property type="protein sequence ID" value="CAL1404518.1"/>
    <property type="molecule type" value="Genomic_DNA"/>
</dbReference>
<protein>
    <recommendedName>
        <fullName evidence="10">Gamma-tubulin complex component</fullName>
    </recommendedName>
</protein>
<evidence type="ECO:0000256" key="2">
    <source>
        <dbReference type="ARBA" id="ARBA00010337"/>
    </source>
</evidence>
<dbReference type="GO" id="GO:0007020">
    <property type="term" value="P:microtubule nucleation"/>
    <property type="evidence" value="ECO:0007669"/>
    <property type="project" value="InterPro"/>
</dbReference>
<sequence>MAVDTNFASLFEKLKVEDAWLPPSTWESIPSQNAASRRSHSGHLDSSSSPPLVSSVSETSLVRLALNAMQGVASALLSIEKLSVAFYSDSADRTYHRIPSLWSRSSSTQAMGKILNSIGCFGCLVFLLRKFVDHFTCLSSETYSPGRKHGFPNVVAEGSGCYGNTGDVDYPPYSLVNQAFAVAVGKVLEGYICSLNTVCASVGLRHSSNAGAPLVLSSEGTAPLTSVVHPEVTLLEIYLHTKELRTRIEALGNICNLHSIALSFSVSSFEELGAKANSEFINFHRGGNLLSHLYGQLQVADPGHCTLLKFLFLRSFEPYYGFIRSWIFKAEITDPYKEFVVEYVGSLEPHPYGNVGMPIELPLPSIKERDGVSVPCFLKDSLSPIIRAGQQLQVLKKLLEFCAYVGSDDHTYDDFLPSWNGYSSNHMFCTTPLTFSKGYLEEMVIARNNYYVNMQDKIEKLLSGLELRYQQVAPRVFGPVFLERDNGSVQNVDMEDRAVDRVDSEFSHMKVENQEFDFLDASEVSECSSASDSEEESNSELIRSDCVIQDQRYLSALRFSKCSTTDSPLPKPTRVEQPLLVDSKSHVVFEKTQSMDYMSLFQNETPAGNLSVSSYIWTGRGSCITDRLHTACATENRWLHGLANISGYSEQHNSSLEYQTNRETLSGGPPLFTKRMCTKNGLIKEVLGNVLDTNDNPASGISGILPWETRYGSDFLSGTPMWGKLKHFHLWSKPLDARLLAYFNFSTVVDPCTASLEKVDSNAILDSRSQFPSSSNDPLASKIRHEKQKHFGEDDVILNNYAEVPSASSPANLKEHNQAGRVPADVCGGNSWEKLLGSSHYTGNASSGGHRESAPGVFRIPLDFIVDKCLVQEILLQYKYVSKLVIKMLEEGFGLQEHLLAMRRYFFMESADWADLFIMSLQDHKWSVMEVDQKVPEIQGILELSLQRSSCERDPNKDRLFVYTKGRGLMLSSAVGVNALDFLGLGYRVEWPISIILTPRALKMYALIFSFLMKVKLAASSLTDIWCSLKVVIQLISKNRHSALYHQELGHWNMLINMRHKLNHFVSTIQQYVQSQLSHVSWCRFLQSLKLKVKDMMDLELVHMAYLTDSLHICFLSDESRQVAGIIVNMLQCALDFRSCVIGGMRDVRVDQASSPNSRLSGISVPQVMAIKRKFESNLKELHLCYLKSPKHGDAGLSCFWGHLNYNNYYSYLDSEMGLLPF</sequence>
<proteinExistence type="inferred from homology"/>
<dbReference type="GO" id="GO:0051225">
    <property type="term" value="P:spindle assembly"/>
    <property type="evidence" value="ECO:0007669"/>
    <property type="project" value="TreeGrafter"/>
</dbReference>
<dbReference type="FunFam" id="1.20.120.1900:FF:000018">
    <property type="entry name" value="Gamma-tubulin complex component 6 isoform A"/>
    <property type="match status" value="1"/>
</dbReference>
<dbReference type="AlphaFoldDB" id="A0AAV2G3R8"/>
<feature type="domain" description="Gamma tubulin complex component C-terminal" evidence="6">
    <location>
        <begin position="895"/>
        <end position="1210"/>
    </location>
</feature>
<feature type="domain" description="Gamma tubulin complex component protein N-terminal" evidence="7">
    <location>
        <begin position="65"/>
        <end position="402"/>
    </location>
</feature>
<comment type="subcellular location">
    <subcellularLocation>
        <location evidence="1">Cytoplasm</location>
        <location evidence="1">Cytoskeleton</location>
    </subcellularLocation>
</comment>
<dbReference type="GO" id="GO:0051321">
    <property type="term" value="P:meiotic cell cycle"/>
    <property type="evidence" value="ECO:0007669"/>
    <property type="project" value="TreeGrafter"/>
</dbReference>
<evidence type="ECO:0000259" key="6">
    <source>
        <dbReference type="Pfam" id="PF04130"/>
    </source>
</evidence>
<dbReference type="PANTHER" id="PTHR19302">
    <property type="entry name" value="GAMMA TUBULIN COMPLEX PROTEIN"/>
    <property type="match status" value="1"/>
</dbReference>
<dbReference type="GO" id="GO:0043015">
    <property type="term" value="F:gamma-tubulin binding"/>
    <property type="evidence" value="ECO:0007669"/>
    <property type="project" value="InterPro"/>
</dbReference>
<evidence type="ECO:0000313" key="9">
    <source>
        <dbReference type="Proteomes" id="UP001497516"/>
    </source>
</evidence>
<dbReference type="GO" id="GO:0000930">
    <property type="term" value="C:gamma-tubulin complex"/>
    <property type="evidence" value="ECO:0007669"/>
    <property type="project" value="TreeGrafter"/>
</dbReference>
<evidence type="ECO:0008006" key="10">
    <source>
        <dbReference type="Google" id="ProtNLM"/>
    </source>
</evidence>
<evidence type="ECO:0000259" key="7">
    <source>
        <dbReference type="Pfam" id="PF17681"/>
    </source>
</evidence>
<gene>
    <name evidence="8" type="ORF">LTRI10_LOCUS44367</name>
</gene>
<keyword evidence="9" id="KW-1185">Reference proteome</keyword>
<dbReference type="GO" id="GO:0051011">
    <property type="term" value="F:microtubule minus-end binding"/>
    <property type="evidence" value="ECO:0007669"/>
    <property type="project" value="TreeGrafter"/>
</dbReference>
<evidence type="ECO:0000256" key="1">
    <source>
        <dbReference type="ARBA" id="ARBA00004245"/>
    </source>
</evidence>
<dbReference type="GO" id="GO:0000922">
    <property type="term" value="C:spindle pole"/>
    <property type="evidence" value="ECO:0007669"/>
    <property type="project" value="InterPro"/>
</dbReference>
<dbReference type="InterPro" id="IPR042241">
    <property type="entry name" value="GCP_C_sf"/>
</dbReference>
<dbReference type="InterPro" id="IPR007259">
    <property type="entry name" value="GCP"/>
</dbReference>
<dbReference type="InterPro" id="IPR041470">
    <property type="entry name" value="GCP_N"/>
</dbReference>
<dbReference type="Gene3D" id="1.20.120.1900">
    <property type="entry name" value="Gamma-tubulin complex, C-terminal domain"/>
    <property type="match status" value="1"/>
</dbReference>
<comment type="similarity">
    <text evidence="2">Belongs to the TUBGCP family.</text>
</comment>
<keyword evidence="4" id="KW-0493">Microtubule</keyword>
<dbReference type="PANTHER" id="PTHR19302:SF70">
    <property type="entry name" value="GAMMA-TUBULIN COMPLEX COMPONENT 6"/>
    <property type="match status" value="1"/>
</dbReference>
<keyword evidence="3" id="KW-0963">Cytoplasm</keyword>